<dbReference type="GO" id="GO:0017136">
    <property type="term" value="F:histone deacetylase activity, NAD-dependent"/>
    <property type="evidence" value="ECO:0007669"/>
    <property type="project" value="TreeGrafter"/>
</dbReference>
<protein>
    <recommendedName>
        <fullName evidence="3">NAD-dependent protein deacylase</fullName>
        <ecNumber evidence="3">2.3.1.286</ecNumber>
    </recommendedName>
    <alternativeName>
        <fullName evidence="3">Regulatory protein SIR2 homolog</fullName>
    </alternativeName>
</protein>
<feature type="binding site" evidence="3">
    <location>
        <begin position="203"/>
        <end position="205"/>
    </location>
    <ligand>
        <name>NAD(+)</name>
        <dbReference type="ChEBI" id="CHEBI:57540"/>
    </ligand>
</feature>
<dbReference type="EC" id="2.3.1.286" evidence="3"/>
<comment type="similarity">
    <text evidence="3">Belongs to the sirtuin family. Class III subfamily.</text>
</comment>
<dbReference type="GO" id="GO:0070403">
    <property type="term" value="F:NAD+ binding"/>
    <property type="evidence" value="ECO:0007669"/>
    <property type="project" value="UniProtKB-UniRule"/>
</dbReference>
<dbReference type="PANTHER" id="PTHR11085:SF4">
    <property type="entry name" value="NAD-DEPENDENT PROTEIN DEACYLASE"/>
    <property type="match status" value="1"/>
</dbReference>
<evidence type="ECO:0000256" key="4">
    <source>
        <dbReference type="PROSITE-ProRule" id="PRU00236"/>
    </source>
</evidence>
<feature type="active site" description="Proton acceptor" evidence="3">
    <location>
        <position position="133"/>
    </location>
</feature>
<dbReference type="NCBIfam" id="NF001753">
    <property type="entry name" value="PRK00481.1-3"/>
    <property type="match status" value="1"/>
</dbReference>
<reference evidence="6 7" key="1">
    <citation type="journal article" date="2015" name="PLoS Negl. Trop. Dis.">
        <title>Distribution of Plasmids in Distinct Leptospira Pathogenic Species.</title>
        <authorList>
            <person name="Wang Y."/>
            <person name="Zhuang X."/>
            <person name="Zhong Y."/>
            <person name="Zhang C."/>
            <person name="Zhang Y."/>
            <person name="Zeng L."/>
            <person name="Zhu Y."/>
            <person name="He P."/>
            <person name="Dong K."/>
            <person name="Pal U."/>
            <person name="Guo X."/>
            <person name="Qin J."/>
        </authorList>
    </citation>
    <scope>NUCLEOTIDE SEQUENCE [LARGE SCALE GENOMIC DNA]</scope>
    <source>
        <strain evidence="6 7">56604</strain>
    </source>
</reference>
<dbReference type="Proteomes" id="UP000058857">
    <property type="component" value="Chromosome 1"/>
</dbReference>
<dbReference type="InterPro" id="IPR026590">
    <property type="entry name" value="Ssirtuin_cat_dom"/>
</dbReference>
<dbReference type="Gene3D" id="3.40.50.1220">
    <property type="entry name" value="TPP-binding domain"/>
    <property type="match status" value="1"/>
</dbReference>
<dbReference type="GO" id="GO:0008270">
    <property type="term" value="F:zinc ion binding"/>
    <property type="evidence" value="ECO:0007669"/>
    <property type="project" value="UniProtKB-UniRule"/>
</dbReference>
<sequence>MWERIYVESEIRSSTCFMKEFISKHKGKFQRITAISGAGISAESGIPTFRGSGGLWKNFRAEDLATPQAFQKDPKLVWEWYLWRRNIIDTKQPNRGHLALAELEKIHPDFFLVTQNVDGLHIRAGSRKLLEMHGNIFINRCTSCSQESNEKILNGEGLLPPKCKFCGNFLRPGIVWFGESYDQEKLNFSIQRMENTNLLLVLGTSGLVSMPVYLTQVAKRSGAILIEVNPERSSFSSSVDLFIQGKTGEILPELVSEIVA</sequence>
<evidence type="ECO:0000256" key="2">
    <source>
        <dbReference type="ARBA" id="ARBA00023027"/>
    </source>
</evidence>
<feature type="binding site" evidence="3">
    <location>
        <begin position="37"/>
        <end position="56"/>
    </location>
    <ligand>
        <name>NAD(+)</name>
        <dbReference type="ChEBI" id="CHEBI:57540"/>
    </ligand>
</feature>
<comment type="caution">
    <text evidence="4">Lacks conserved residue(s) required for the propagation of feature annotation.</text>
</comment>
<evidence type="ECO:0000256" key="1">
    <source>
        <dbReference type="ARBA" id="ARBA00022679"/>
    </source>
</evidence>
<feature type="binding site" evidence="3">
    <location>
        <begin position="229"/>
        <end position="231"/>
    </location>
    <ligand>
        <name>NAD(+)</name>
        <dbReference type="ChEBI" id="CHEBI:57540"/>
    </ligand>
</feature>
<feature type="binding site" evidence="3">
    <location>
        <position position="84"/>
    </location>
    <ligand>
        <name>substrate</name>
    </ligand>
</feature>
<dbReference type="Pfam" id="PF02146">
    <property type="entry name" value="SIR2"/>
    <property type="match status" value="1"/>
</dbReference>
<name>A0A0S2IQF0_LEPBO</name>
<dbReference type="HAMAP" id="MF_01121">
    <property type="entry name" value="Sirtuin_ClassIII"/>
    <property type="match status" value="1"/>
</dbReference>
<dbReference type="GO" id="GO:0036055">
    <property type="term" value="F:protein-succinyllysine desuccinylase activity"/>
    <property type="evidence" value="ECO:0007669"/>
    <property type="project" value="UniProtKB-UniRule"/>
</dbReference>
<evidence type="ECO:0000259" key="5">
    <source>
        <dbReference type="PROSITE" id="PS50305"/>
    </source>
</evidence>
<dbReference type="InterPro" id="IPR027546">
    <property type="entry name" value="Sirtuin_class_III"/>
</dbReference>
<dbReference type="PATRIC" id="fig|280505.15.peg.1336"/>
<feature type="binding site" evidence="3">
    <location>
        <position position="166"/>
    </location>
    <ligand>
        <name>Zn(2+)</name>
        <dbReference type="ChEBI" id="CHEBI:29105"/>
    </ligand>
</feature>
<evidence type="ECO:0000256" key="3">
    <source>
        <dbReference type="HAMAP-Rule" id="MF_01121"/>
    </source>
</evidence>
<dbReference type="GO" id="GO:0036054">
    <property type="term" value="F:protein-malonyllysine demalonylase activity"/>
    <property type="evidence" value="ECO:0007669"/>
    <property type="project" value="InterPro"/>
</dbReference>
<evidence type="ECO:0000313" key="7">
    <source>
        <dbReference type="Proteomes" id="UP000058857"/>
    </source>
</evidence>
<keyword evidence="3" id="KW-0862">Zinc</keyword>
<dbReference type="PROSITE" id="PS50305">
    <property type="entry name" value="SIRTUIN"/>
    <property type="match status" value="1"/>
</dbReference>
<dbReference type="InterPro" id="IPR026591">
    <property type="entry name" value="Sirtuin_cat_small_dom_sf"/>
</dbReference>
<feature type="binding site" evidence="3">
    <location>
        <position position="144"/>
    </location>
    <ligand>
        <name>Zn(2+)</name>
        <dbReference type="ChEBI" id="CHEBI:29105"/>
    </ligand>
</feature>
<dbReference type="AlphaFoldDB" id="A0A0S2IQF0"/>
<proteinExistence type="inferred from homology"/>
<dbReference type="InterPro" id="IPR003000">
    <property type="entry name" value="Sirtuin"/>
</dbReference>
<dbReference type="EMBL" id="CP012029">
    <property type="protein sequence ID" value="ALO25661.1"/>
    <property type="molecule type" value="Genomic_DNA"/>
</dbReference>
<dbReference type="InterPro" id="IPR029035">
    <property type="entry name" value="DHS-like_NAD/FAD-binding_dom"/>
</dbReference>
<dbReference type="InterPro" id="IPR050134">
    <property type="entry name" value="NAD-dep_sirtuin_deacylases"/>
</dbReference>
<keyword evidence="3" id="KW-0963">Cytoplasm</keyword>
<dbReference type="SUPFAM" id="SSF52467">
    <property type="entry name" value="DHS-like NAD/FAD-binding domain"/>
    <property type="match status" value="1"/>
</dbReference>
<dbReference type="PANTHER" id="PTHR11085">
    <property type="entry name" value="NAD-DEPENDENT PROTEIN DEACYLASE SIRTUIN-5, MITOCHONDRIAL-RELATED"/>
    <property type="match status" value="1"/>
</dbReference>
<feature type="domain" description="Deacetylase sirtuin-type" evidence="5">
    <location>
        <begin position="11"/>
        <end position="260"/>
    </location>
</feature>
<dbReference type="GO" id="GO:0005737">
    <property type="term" value="C:cytoplasm"/>
    <property type="evidence" value="ECO:0007669"/>
    <property type="project" value="UniProtKB-SubCell"/>
</dbReference>
<dbReference type="Gene3D" id="3.30.1600.10">
    <property type="entry name" value="SIR2/SIRT2 'Small Domain"/>
    <property type="match status" value="1"/>
</dbReference>
<keyword evidence="1" id="KW-0808">Transferase</keyword>
<comment type="catalytic activity">
    <reaction evidence="3">
        <text>N(6)-succinyl-L-lysyl-[protein] + NAD(+) + H2O = 2''-O-succinyl-ADP-D-ribose + nicotinamide + L-lysyl-[protein]</text>
        <dbReference type="Rhea" id="RHEA:47668"/>
        <dbReference type="Rhea" id="RHEA-COMP:9752"/>
        <dbReference type="Rhea" id="RHEA-COMP:11877"/>
        <dbReference type="ChEBI" id="CHEBI:15377"/>
        <dbReference type="ChEBI" id="CHEBI:17154"/>
        <dbReference type="ChEBI" id="CHEBI:29969"/>
        <dbReference type="ChEBI" id="CHEBI:57540"/>
        <dbReference type="ChEBI" id="CHEBI:87830"/>
        <dbReference type="ChEBI" id="CHEBI:87832"/>
    </reaction>
</comment>
<feature type="binding site" evidence="3">
    <location>
        <position position="247"/>
    </location>
    <ligand>
        <name>NAD(+)</name>
        <dbReference type="ChEBI" id="CHEBI:57540"/>
    </ligand>
</feature>
<accession>A0A0S2IQF0</accession>
<organism evidence="6">
    <name type="scientific">Leptospira borgpetersenii serovar Ballum</name>
    <dbReference type="NCBI Taxonomy" id="280505"/>
    <lineage>
        <taxon>Bacteria</taxon>
        <taxon>Pseudomonadati</taxon>
        <taxon>Spirochaetota</taxon>
        <taxon>Spirochaetia</taxon>
        <taxon>Leptospirales</taxon>
        <taxon>Leptospiraceae</taxon>
        <taxon>Leptospira</taxon>
    </lineage>
</organism>
<keyword evidence="2 3" id="KW-0520">NAD</keyword>
<feature type="binding site" evidence="3">
    <location>
        <position position="163"/>
    </location>
    <ligand>
        <name>Zn(2+)</name>
        <dbReference type="ChEBI" id="CHEBI:29105"/>
    </ligand>
</feature>
<feature type="binding site" evidence="3">
    <location>
        <position position="81"/>
    </location>
    <ligand>
        <name>substrate</name>
    </ligand>
</feature>
<comment type="domain">
    <text evidence="3">2 residues (Tyr-81 and Arg-84) present in a large hydrophobic pocket are probably involved in substrate specificity. They are important for desuccinylation activity, but dispensable for deacetylation activity.</text>
</comment>
<dbReference type="CDD" id="cd01412">
    <property type="entry name" value="SIRT5_Af1_CobB"/>
    <property type="match status" value="1"/>
</dbReference>
<feature type="binding site" evidence="3">
    <location>
        <position position="141"/>
    </location>
    <ligand>
        <name>Zn(2+)</name>
        <dbReference type="ChEBI" id="CHEBI:29105"/>
    </ligand>
</feature>
<gene>
    <name evidence="3" type="primary">cobB</name>
    <name evidence="6" type="ORF">LBBP_01370</name>
</gene>
<evidence type="ECO:0000313" key="6">
    <source>
        <dbReference type="EMBL" id="ALO25661.1"/>
    </source>
</evidence>
<keyword evidence="3" id="KW-0479">Metal-binding</keyword>
<comment type="cofactor">
    <cofactor evidence="3">
        <name>Zn(2+)</name>
        <dbReference type="ChEBI" id="CHEBI:29105"/>
    </cofactor>
    <text evidence="3">Binds 1 zinc ion per subunit.</text>
</comment>
<feature type="binding site" evidence="3">
    <location>
        <begin position="115"/>
        <end position="118"/>
    </location>
    <ligand>
        <name>NAD(+)</name>
        <dbReference type="ChEBI" id="CHEBI:57540"/>
    </ligand>
</feature>
<comment type="catalytic activity">
    <reaction evidence="3">
        <text>N(6)-acetyl-L-lysyl-[protein] + NAD(+) + H2O = 2''-O-acetyl-ADP-D-ribose + nicotinamide + L-lysyl-[protein]</text>
        <dbReference type="Rhea" id="RHEA:43636"/>
        <dbReference type="Rhea" id="RHEA-COMP:9752"/>
        <dbReference type="Rhea" id="RHEA-COMP:10731"/>
        <dbReference type="ChEBI" id="CHEBI:15377"/>
        <dbReference type="ChEBI" id="CHEBI:17154"/>
        <dbReference type="ChEBI" id="CHEBI:29969"/>
        <dbReference type="ChEBI" id="CHEBI:57540"/>
        <dbReference type="ChEBI" id="CHEBI:61930"/>
        <dbReference type="ChEBI" id="CHEBI:83767"/>
        <dbReference type="EC" id="2.3.1.286"/>
    </reaction>
</comment>
<comment type="function">
    <text evidence="3">NAD-dependent lysine deacetylase and desuccinylase that specifically removes acetyl and succinyl groups on target proteins. Modulates the activities of several proteins which are inactive in their acylated form.</text>
</comment>
<comment type="subcellular location">
    <subcellularLocation>
        <location evidence="3">Cytoplasm</location>
    </subcellularLocation>
</comment>